<dbReference type="InterPro" id="IPR011051">
    <property type="entry name" value="RmlC_Cupin_sf"/>
</dbReference>
<feature type="chain" id="PRO_5041680117" description="Cupin type-1 domain-containing protein" evidence="2">
    <location>
        <begin position="39"/>
        <end position="623"/>
    </location>
</feature>
<dbReference type="InterPro" id="IPR006045">
    <property type="entry name" value="Cupin_1"/>
</dbReference>
<organism evidence="4 5">
    <name type="scientific">Escallonia rubra</name>
    <dbReference type="NCBI Taxonomy" id="112253"/>
    <lineage>
        <taxon>Eukaryota</taxon>
        <taxon>Viridiplantae</taxon>
        <taxon>Streptophyta</taxon>
        <taxon>Embryophyta</taxon>
        <taxon>Tracheophyta</taxon>
        <taxon>Spermatophyta</taxon>
        <taxon>Magnoliopsida</taxon>
        <taxon>eudicotyledons</taxon>
        <taxon>Gunneridae</taxon>
        <taxon>Pentapetalae</taxon>
        <taxon>asterids</taxon>
        <taxon>campanulids</taxon>
        <taxon>Escalloniales</taxon>
        <taxon>Escalloniaceae</taxon>
        <taxon>Escallonia</taxon>
    </lineage>
</organism>
<feature type="compositionally biased region" description="Basic and acidic residues" evidence="1">
    <location>
        <begin position="568"/>
        <end position="598"/>
    </location>
</feature>
<sequence length="623" mass="71751">MMMMMMMMKSAKVSPFSFRVLLFFYFVIVSAPVAKSTACGGGGVEDVSCVAPPVVKKSERRSLASSEYGEITAAKVGDGTKGGSYHLQFITLEPNALFLPVLLHADMVFFVQTGGGRLSWTDEDPDEDELRRMVLRRGDSYRLRPGTVFFIQSNLEPERQKLRIYAIFATSNNDLREPPTGPYSSIRDLMLGFDKNVLQAAFKVPEEVIEEITSGTQPPAIVHGVPWSKRTLWEIDAQFMKAIQGSRGYSMFDVNNKKEKTKLYNIFKEDPDVKNCNGWSTTVTRRKLNALRGSDFGIFMVNLTTGSMMGPHWNPMATEIATVLQGRGMVRVVCSSTANEKECQSARYRVEEGDVFAVPRYHPMAQISFNNDTFVFAGFTTASRRNHPQFLAGKSSVLQTLEKQVLASSFNVPNSTIDRLLAPQRESIILACTSCAEEEERIMQEEIQKEREEAREREAAAARRREEEAARKKEEEEARKREEETRRKEEEAREREEQEAREREEARRREEEEAKKHEEEAAREREQEDARKREEEAAAREREEEARKHKEEEKREEEEGTRETEEEQAQKEEERRQEEVRREEGEERQQEEEGKEGEGQVEAAFKAMREELMRRTRREGVWA</sequence>
<proteinExistence type="predicted"/>
<evidence type="ECO:0000256" key="2">
    <source>
        <dbReference type="SAM" id="SignalP"/>
    </source>
</evidence>
<dbReference type="InterPro" id="IPR014710">
    <property type="entry name" value="RmlC-like_jellyroll"/>
</dbReference>
<evidence type="ECO:0000313" key="4">
    <source>
        <dbReference type="EMBL" id="KAK2977025.1"/>
    </source>
</evidence>
<dbReference type="PANTHER" id="PTHR31189">
    <property type="entry name" value="OS03G0336100 PROTEIN-RELATED"/>
    <property type="match status" value="1"/>
</dbReference>
<dbReference type="EMBL" id="JAVXUO010002015">
    <property type="protein sequence ID" value="KAK2977025.1"/>
    <property type="molecule type" value="Genomic_DNA"/>
</dbReference>
<accession>A0AA88UAJ5</accession>
<dbReference type="CDD" id="cd02245">
    <property type="entry name" value="cupin_7S_vicilin-like_C"/>
    <property type="match status" value="1"/>
</dbReference>
<keyword evidence="5" id="KW-1185">Reference proteome</keyword>
<feature type="compositionally biased region" description="Acidic residues" evidence="1">
    <location>
        <begin position="554"/>
        <end position="567"/>
    </location>
</feature>
<comment type="caution">
    <text evidence="4">The sequence shown here is derived from an EMBL/GenBank/DDBJ whole genome shotgun (WGS) entry which is preliminary data.</text>
</comment>
<reference evidence="4" key="1">
    <citation type="submission" date="2022-12" db="EMBL/GenBank/DDBJ databases">
        <title>Draft genome assemblies for two species of Escallonia (Escalloniales).</title>
        <authorList>
            <person name="Chanderbali A."/>
            <person name="Dervinis C."/>
            <person name="Anghel I."/>
            <person name="Soltis D."/>
            <person name="Soltis P."/>
            <person name="Zapata F."/>
        </authorList>
    </citation>
    <scope>NUCLEOTIDE SEQUENCE</scope>
    <source>
        <strain evidence="4">UCBG92.1500</strain>
        <tissue evidence="4">Leaf</tissue>
    </source>
</reference>
<feature type="region of interest" description="Disordered" evidence="1">
    <location>
        <begin position="444"/>
        <end position="604"/>
    </location>
</feature>
<dbReference type="Gene3D" id="2.60.120.10">
    <property type="entry name" value="Jelly Rolls"/>
    <property type="match status" value="2"/>
</dbReference>
<name>A0AA88UAJ5_9ASTE</name>
<feature type="domain" description="Cupin type-1" evidence="3">
    <location>
        <begin position="264"/>
        <end position="418"/>
    </location>
</feature>
<dbReference type="InterPro" id="IPR050253">
    <property type="entry name" value="Seed_Storage-Functional"/>
</dbReference>
<feature type="compositionally biased region" description="Basic and acidic residues" evidence="1">
    <location>
        <begin position="444"/>
        <end position="553"/>
    </location>
</feature>
<dbReference type="CDD" id="cd02244">
    <property type="entry name" value="cupin_7S_vicilin-like_N"/>
    <property type="match status" value="1"/>
</dbReference>
<feature type="signal peptide" evidence="2">
    <location>
        <begin position="1"/>
        <end position="38"/>
    </location>
</feature>
<evidence type="ECO:0000313" key="5">
    <source>
        <dbReference type="Proteomes" id="UP001187471"/>
    </source>
</evidence>
<dbReference type="Proteomes" id="UP001187471">
    <property type="component" value="Unassembled WGS sequence"/>
</dbReference>
<gene>
    <name evidence="4" type="ORF">RJ640_011083</name>
</gene>
<dbReference type="SUPFAM" id="SSF51182">
    <property type="entry name" value="RmlC-like cupins"/>
    <property type="match status" value="1"/>
</dbReference>
<keyword evidence="2" id="KW-0732">Signal</keyword>
<dbReference type="AlphaFoldDB" id="A0AA88UAJ5"/>
<dbReference type="SMART" id="SM00835">
    <property type="entry name" value="Cupin_1"/>
    <property type="match status" value="2"/>
</dbReference>
<feature type="domain" description="Cupin type-1" evidence="3">
    <location>
        <begin position="52"/>
        <end position="210"/>
    </location>
</feature>
<dbReference type="PANTHER" id="PTHR31189:SF7">
    <property type="entry name" value="OS03G0197300 PROTEIN"/>
    <property type="match status" value="1"/>
</dbReference>
<evidence type="ECO:0000256" key="1">
    <source>
        <dbReference type="SAM" id="MobiDB-lite"/>
    </source>
</evidence>
<dbReference type="Pfam" id="PF00190">
    <property type="entry name" value="Cupin_1"/>
    <property type="match status" value="2"/>
</dbReference>
<evidence type="ECO:0000259" key="3">
    <source>
        <dbReference type="SMART" id="SM00835"/>
    </source>
</evidence>
<protein>
    <recommendedName>
        <fullName evidence="3">Cupin type-1 domain-containing protein</fullName>
    </recommendedName>
</protein>